<dbReference type="EMBL" id="CP023009">
    <property type="protein sequence ID" value="AXW87274.1"/>
    <property type="molecule type" value="Genomic_DNA"/>
</dbReference>
<organism evidence="1 2">
    <name type="scientific">Lonsdalea britannica</name>
    <dbReference type="NCBI Taxonomy" id="1082704"/>
    <lineage>
        <taxon>Bacteria</taxon>
        <taxon>Pseudomonadati</taxon>
        <taxon>Pseudomonadota</taxon>
        <taxon>Gammaproteobacteria</taxon>
        <taxon>Enterobacterales</taxon>
        <taxon>Pectobacteriaceae</taxon>
        <taxon>Lonsdalea</taxon>
    </lineage>
</organism>
<gene>
    <name evidence="1" type="ORF">CKQ53_09955</name>
</gene>
<dbReference type="AlphaFoldDB" id="A0AAD0WKX0"/>
<accession>A0AAD0WKX0</accession>
<evidence type="ECO:0000313" key="2">
    <source>
        <dbReference type="Proteomes" id="UP000263881"/>
    </source>
</evidence>
<sequence length="112" mass="12671">MCNEPVTFEGNICTKCGNRTRYVKSHNCSHCTKEYTRRYSRTQKEKILPAEATGPFTSESGYNGANILLKLSETALNRLDEIGYGLIKKYKMGGLTQNRVRLIGLAYLIDED</sequence>
<evidence type="ECO:0000313" key="1">
    <source>
        <dbReference type="EMBL" id="AXW87274.1"/>
    </source>
</evidence>
<dbReference type="Proteomes" id="UP000263881">
    <property type="component" value="Chromosome"/>
</dbReference>
<proteinExistence type="predicted"/>
<reference evidence="1 2" key="1">
    <citation type="submission" date="2017-08" db="EMBL/GenBank/DDBJ databases">
        <title>Comparative genomics of bacteria isolated from necrotic lesions of AOD affected trees.</title>
        <authorList>
            <person name="Doonan J."/>
            <person name="Denman S."/>
            <person name="McDonald J.E."/>
        </authorList>
    </citation>
    <scope>NUCLEOTIDE SEQUENCE [LARGE SCALE GENOMIC DNA]</scope>
    <source>
        <strain evidence="1 2">477</strain>
    </source>
</reference>
<dbReference type="KEGG" id="lbq:CKQ53_09955"/>
<name>A0AAD0WKX0_9GAMM</name>
<protein>
    <submittedName>
        <fullName evidence="1">Uncharacterized protein</fullName>
    </submittedName>
</protein>
<keyword evidence="2" id="KW-1185">Reference proteome</keyword>